<keyword evidence="3" id="KW-1185">Reference proteome</keyword>
<feature type="region of interest" description="Disordered" evidence="1">
    <location>
        <begin position="1"/>
        <end position="22"/>
    </location>
</feature>
<dbReference type="Proteomes" id="UP001150941">
    <property type="component" value="Unassembled WGS sequence"/>
</dbReference>
<sequence>MGSSLVYAGRPPPKTLKADGHESGPLACAHSLHQMRPGGQQCPRLTCLEGRNEPGGRSMTFYEEKRTGFPCPDSPSRGLLGYLSSEDFILAYLQDDHSLVPSGLSLWALLVSAFSLA</sequence>
<dbReference type="GeneID" id="83206315"/>
<proteinExistence type="predicted"/>
<evidence type="ECO:0000256" key="1">
    <source>
        <dbReference type="SAM" id="MobiDB-lite"/>
    </source>
</evidence>
<gene>
    <name evidence="2" type="ORF">N7468_009716</name>
</gene>
<evidence type="ECO:0000313" key="2">
    <source>
        <dbReference type="EMBL" id="KAJ5220512.1"/>
    </source>
</evidence>
<accession>A0A9W9NIA8</accession>
<evidence type="ECO:0000313" key="3">
    <source>
        <dbReference type="Proteomes" id="UP001150941"/>
    </source>
</evidence>
<reference evidence="2" key="1">
    <citation type="submission" date="2022-11" db="EMBL/GenBank/DDBJ databases">
        <authorList>
            <person name="Petersen C."/>
        </authorList>
    </citation>
    <scope>NUCLEOTIDE SEQUENCE</scope>
    <source>
        <strain evidence="2">IBT 19713</strain>
    </source>
</reference>
<reference evidence="2" key="2">
    <citation type="journal article" date="2023" name="IMA Fungus">
        <title>Comparative genomic study of the Penicillium genus elucidates a diverse pangenome and 15 lateral gene transfer events.</title>
        <authorList>
            <person name="Petersen C."/>
            <person name="Sorensen T."/>
            <person name="Nielsen M.R."/>
            <person name="Sondergaard T.E."/>
            <person name="Sorensen J.L."/>
            <person name="Fitzpatrick D.A."/>
            <person name="Frisvad J.C."/>
            <person name="Nielsen K.L."/>
        </authorList>
    </citation>
    <scope>NUCLEOTIDE SEQUENCE</scope>
    <source>
        <strain evidence="2">IBT 19713</strain>
    </source>
</reference>
<dbReference type="EMBL" id="JAPQKS010000007">
    <property type="protein sequence ID" value="KAJ5220512.1"/>
    <property type="molecule type" value="Genomic_DNA"/>
</dbReference>
<comment type="caution">
    <text evidence="2">The sequence shown here is derived from an EMBL/GenBank/DDBJ whole genome shotgun (WGS) entry which is preliminary data.</text>
</comment>
<dbReference type="RefSeq" id="XP_058327342.1">
    <property type="nucleotide sequence ID" value="XM_058479012.1"/>
</dbReference>
<protein>
    <submittedName>
        <fullName evidence="2">Uncharacterized protein</fullName>
    </submittedName>
</protein>
<dbReference type="AlphaFoldDB" id="A0A9W9NIA8"/>
<name>A0A9W9NIA8_9EURO</name>
<organism evidence="2 3">
    <name type="scientific">Penicillium chermesinum</name>
    <dbReference type="NCBI Taxonomy" id="63820"/>
    <lineage>
        <taxon>Eukaryota</taxon>
        <taxon>Fungi</taxon>
        <taxon>Dikarya</taxon>
        <taxon>Ascomycota</taxon>
        <taxon>Pezizomycotina</taxon>
        <taxon>Eurotiomycetes</taxon>
        <taxon>Eurotiomycetidae</taxon>
        <taxon>Eurotiales</taxon>
        <taxon>Aspergillaceae</taxon>
        <taxon>Penicillium</taxon>
    </lineage>
</organism>